<dbReference type="Proteomes" id="UP000724686">
    <property type="component" value="Unassembled WGS sequence"/>
</dbReference>
<proteinExistence type="predicted"/>
<dbReference type="RefSeq" id="WP_205280612.1">
    <property type="nucleotide sequence ID" value="NZ_JAFFPU010000063.1"/>
</dbReference>
<name>A0ABS2UE15_9LEPT</name>
<protein>
    <submittedName>
        <fullName evidence="2">Nucleotidyltransferase domain-containing protein</fullName>
    </submittedName>
</protein>
<evidence type="ECO:0000313" key="3">
    <source>
        <dbReference type="Proteomes" id="UP000724686"/>
    </source>
</evidence>
<organism evidence="2 3">
    <name type="scientific">Leptospira ainlahdjerensis</name>
    <dbReference type="NCBI Taxonomy" id="2810033"/>
    <lineage>
        <taxon>Bacteria</taxon>
        <taxon>Pseudomonadati</taxon>
        <taxon>Spirochaetota</taxon>
        <taxon>Spirochaetia</taxon>
        <taxon>Leptospirales</taxon>
        <taxon>Leptospiraceae</taxon>
        <taxon>Leptospira</taxon>
    </lineage>
</organism>
<feature type="domain" description="Polymerase nucleotidyl transferase" evidence="1">
    <location>
        <begin position="26"/>
        <end position="79"/>
    </location>
</feature>
<dbReference type="InterPro" id="IPR043519">
    <property type="entry name" value="NT_sf"/>
</dbReference>
<dbReference type="Pfam" id="PF01909">
    <property type="entry name" value="NTP_transf_2"/>
    <property type="match status" value="1"/>
</dbReference>
<reference evidence="2 3" key="1">
    <citation type="submission" date="2021-02" db="EMBL/GenBank/DDBJ databases">
        <title>Leptospira ainlahdjerensis sp. nov., Leptospira ainazelensis sp. nov., Leptospira abararensis sp. nov. and Leptospira chreensis sp. nov., four new species isolated from water sources in Algeria.</title>
        <authorList>
            <person name="Amara Korba A."/>
            <person name="Kainiu M."/>
            <person name="Vincent A.T."/>
            <person name="Mariet J.-F."/>
            <person name="Veyrier F.J."/>
            <person name="Goarant C."/>
            <person name="Picardeau M."/>
        </authorList>
    </citation>
    <scope>NUCLEOTIDE SEQUENCE [LARGE SCALE GENOMIC DNA]</scope>
    <source>
        <strain evidence="2 3">201903070</strain>
    </source>
</reference>
<accession>A0ABS2UE15</accession>
<dbReference type="EMBL" id="JAFFPU010000063">
    <property type="protein sequence ID" value="MBM9578616.1"/>
    <property type="molecule type" value="Genomic_DNA"/>
</dbReference>
<keyword evidence="3" id="KW-1185">Reference proteome</keyword>
<dbReference type="SUPFAM" id="SSF81301">
    <property type="entry name" value="Nucleotidyltransferase"/>
    <property type="match status" value="1"/>
</dbReference>
<evidence type="ECO:0000313" key="2">
    <source>
        <dbReference type="EMBL" id="MBM9578616.1"/>
    </source>
</evidence>
<gene>
    <name evidence="2" type="ORF">JWG45_15825</name>
</gene>
<sequence>MSVIVFPKRNPLDGMSREELIQNIQSALREKVIKTFLFGSVARNSAHAYSDVDLIVITKTDLPFLKRQELLQIPVEWNLFVYTEEEWEKIREQSQYPGFWKTVFAEMIPIL</sequence>
<evidence type="ECO:0000259" key="1">
    <source>
        <dbReference type="Pfam" id="PF01909"/>
    </source>
</evidence>
<dbReference type="Gene3D" id="3.30.460.10">
    <property type="entry name" value="Beta Polymerase, domain 2"/>
    <property type="match status" value="1"/>
</dbReference>
<dbReference type="CDD" id="cd05403">
    <property type="entry name" value="NT_KNTase_like"/>
    <property type="match status" value="1"/>
</dbReference>
<dbReference type="InterPro" id="IPR002934">
    <property type="entry name" value="Polymerase_NTP_transf_dom"/>
</dbReference>
<comment type="caution">
    <text evidence="2">The sequence shown here is derived from an EMBL/GenBank/DDBJ whole genome shotgun (WGS) entry which is preliminary data.</text>
</comment>